<dbReference type="InterPro" id="IPR002477">
    <property type="entry name" value="Peptidoglycan-bd-like"/>
</dbReference>
<accession>A0A3N2R9D3</accession>
<dbReference type="GO" id="GO:0009252">
    <property type="term" value="P:peptidoglycan biosynthetic process"/>
    <property type="evidence" value="ECO:0007669"/>
    <property type="project" value="UniProtKB-UniPathway"/>
</dbReference>
<gene>
    <name evidence="9" type="ORF">EAT49_01440</name>
</gene>
<feature type="active site" description="Nucleophile" evidence="7">
    <location>
        <position position="433"/>
    </location>
</feature>
<dbReference type="AlphaFoldDB" id="A0A3N2R9D3"/>
<feature type="active site" description="Proton donor/acceptor" evidence="7">
    <location>
        <position position="414"/>
    </location>
</feature>
<dbReference type="Proteomes" id="UP000268016">
    <property type="component" value="Unassembled WGS sequence"/>
</dbReference>
<evidence type="ECO:0000256" key="7">
    <source>
        <dbReference type="PROSITE-ProRule" id="PRU01373"/>
    </source>
</evidence>
<evidence type="ECO:0000256" key="6">
    <source>
        <dbReference type="ARBA" id="ARBA00023316"/>
    </source>
</evidence>
<keyword evidence="5 7" id="KW-0573">Peptidoglycan synthesis</keyword>
<dbReference type="RefSeq" id="WP_123640498.1">
    <property type="nucleotide sequence ID" value="NZ_ML119081.1"/>
</dbReference>
<dbReference type="GO" id="GO:0016740">
    <property type="term" value="F:transferase activity"/>
    <property type="evidence" value="ECO:0007669"/>
    <property type="project" value="UniProtKB-KW"/>
</dbReference>
<evidence type="ECO:0000256" key="1">
    <source>
        <dbReference type="ARBA" id="ARBA00004752"/>
    </source>
</evidence>
<reference evidence="9 10" key="1">
    <citation type="submission" date="2018-10" db="EMBL/GenBank/DDBJ databases">
        <title>Histidinibacterium lentulum gen. nov., sp. nov., a marine bacterium from the culture broth of Picochlorum sp. 122.</title>
        <authorList>
            <person name="Wang G."/>
        </authorList>
    </citation>
    <scope>NUCLEOTIDE SEQUENCE [LARGE SCALE GENOMIC DNA]</scope>
    <source>
        <strain evidence="9 10">B17</strain>
    </source>
</reference>
<dbReference type="Pfam" id="PF01471">
    <property type="entry name" value="PG_binding_1"/>
    <property type="match status" value="1"/>
</dbReference>
<dbReference type="OrthoDB" id="9778545at2"/>
<dbReference type="GO" id="GO:0004180">
    <property type="term" value="F:carboxypeptidase activity"/>
    <property type="evidence" value="ECO:0007669"/>
    <property type="project" value="UniProtKB-ARBA"/>
</dbReference>
<dbReference type="InterPro" id="IPR005490">
    <property type="entry name" value="LD_TPept_cat_dom"/>
</dbReference>
<dbReference type="SUPFAM" id="SSF141523">
    <property type="entry name" value="L,D-transpeptidase catalytic domain-like"/>
    <property type="match status" value="1"/>
</dbReference>
<dbReference type="InterPro" id="IPR052905">
    <property type="entry name" value="LD-transpeptidase_YkuD-like"/>
</dbReference>
<evidence type="ECO:0000256" key="4">
    <source>
        <dbReference type="ARBA" id="ARBA00022960"/>
    </source>
</evidence>
<evidence type="ECO:0000313" key="9">
    <source>
        <dbReference type="EMBL" id="ROU04090.1"/>
    </source>
</evidence>
<evidence type="ECO:0000256" key="5">
    <source>
        <dbReference type="ARBA" id="ARBA00022984"/>
    </source>
</evidence>
<dbReference type="PANTHER" id="PTHR41533">
    <property type="entry name" value="L,D-TRANSPEPTIDASE HI_1667-RELATED"/>
    <property type="match status" value="1"/>
</dbReference>
<name>A0A3N2R9D3_9RHOB</name>
<keyword evidence="3" id="KW-0808">Transferase</keyword>
<keyword evidence="4 7" id="KW-0133">Cell shape</keyword>
<keyword evidence="6 7" id="KW-0961">Cell wall biogenesis/degradation</keyword>
<feature type="domain" description="L,D-TPase catalytic" evidence="8">
    <location>
        <begin position="297"/>
        <end position="473"/>
    </location>
</feature>
<evidence type="ECO:0000256" key="3">
    <source>
        <dbReference type="ARBA" id="ARBA00022679"/>
    </source>
</evidence>
<dbReference type="InterPro" id="IPR045380">
    <property type="entry name" value="LD_TPept_scaffold_dom"/>
</dbReference>
<dbReference type="Gene3D" id="2.40.440.10">
    <property type="entry name" value="L,D-transpeptidase catalytic domain-like"/>
    <property type="match status" value="1"/>
</dbReference>
<dbReference type="CDD" id="cd16913">
    <property type="entry name" value="YkuD_like"/>
    <property type="match status" value="1"/>
</dbReference>
<dbReference type="InterPro" id="IPR036366">
    <property type="entry name" value="PGBDSf"/>
</dbReference>
<comment type="pathway">
    <text evidence="1 7">Cell wall biogenesis; peptidoglycan biosynthesis.</text>
</comment>
<dbReference type="InterPro" id="IPR036365">
    <property type="entry name" value="PGBD-like_sf"/>
</dbReference>
<dbReference type="Pfam" id="PF20142">
    <property type="entry name" value="Scaffold"/>
    <property type="match status" value="1"/>
</dbReference>
<dbReference type="PROSITE" id="PS52029">
    <property type="entry name" value="LD_TPASE"/>
    <property type="match status" value="1"/>
</dbReference>
<sequence>MSWDAKSFRRGLAAVAVALLVTGAGAPRAEANLLVSLYAQGVAEAAARRDDLAAFYRSRDFEGIWTGTDEASELRRMAFIAALGDAPMHGLPASRFNPERAMGILAGATTADSRGRAEVELTAYFLAYARALNTGLIAPSSIDANFKREVQRLPTQVILARFLENPRALLHSLPPSSPEYQRLMRAKVRLSEVIATGGYGPGVQGPLGLGDSGAQVVRLRDRLIAMDLLEPTLTATFDGTILDAVRRFQESVALEPDGVVGGATVTMLNMSAEDRLESVLVAMERERWLNNLERGDRHVWVNLTDFSAQIRDFDSVTFETRAVIGAGQFDKQTYEFSDEMEYMELNPYWYVPRSIINRDYGGRVPSGFQAIDSRGRIVQTSSAQNVSVRQPPGPNNALGTVKFMFPNPHAIYLHDTPARSLFSRVVRAYSSGCIRLHEPHEFAYVLLERQVEDPESYFQGILRTRQNSRITLDEPVPVHLVYRTAFTSPDGQLHFRNDIYNRDARIWAELERLGVAITAPTG</sequence>
<comment type="caution">
    <text evidence="9">The sequence shown here is derived from an EMBL/GenBank/DDBJ whole genome shotgun (WGS) entry which is preliminary data.</text>
</comment>
<dbReference type="GO" id="GO:0071555">
    <property type="term" value="P:cell wall organization"/>
    <property type="evidence" value="ECO:0007669"/>
    <property type="project" value="UniProtKB-UniRule"/>
</dbReference>
<dbReference type="SUPFAM" id="SSF47090">
    <property type="entry name" value="PGBD-like"/>
    <property type="match status" value="1"/>
</dbReference>
<keyword evidence="10" id="KW-1185">Reference proteome</keyword>
<dbReference type="UniPathway" id="UPA00219"/>
<dbReference type="PANTHER" id="PTHR41533:SF2">
    <property type="entry name" value="BLR7131 PROTEIN"/>
    <property type="match status" value="1"/>
</dbReference>
<evidence type="ECO:0000313" key="10">
    <source>
        <dbReference type="Proteomes" id="UP000268016"/>
    </source>
</evidence>
<dbReference type="InterPro" id="IPR038063">
    <property type="entry name" value="Transpep_catalytic_dom"/>
</dbReference>
<evidence type="ECO:0000256" key="2">
    <source>
        <dbReference type="ARBA" id="ARBA00005992"/>
    </source>
</evidence>
<dbReference type="EMBL" id="RDRB01000001">
    <property type="protein sequence ID" value="ROU04090.1"/>
    <property type="molecule type" value="Genomic_DNA"/>
</dbReference>
<dbReference type="Pfam" id="PF03734">
    <property type="entry name" value="YkuD"/>
    <property type="match status" value="1"/>
</dbReference>
<evidence type="ECO:0000259" key="8">
    <source>
        <dbReference type="PROSITE" id="PS52029"/>
    </source>
</evidence>
<comment type="similarity">
    <text evidence="2">Belongs to the YkuD family.</text>
</comment>
<protein>
    <submittedName>
        <fullName evidence="9">Murein L,D-transpeptidase</fullName>
    </submittedName>
</protein>
<organism evidence="9 10">
    <name type="scientific">Histidinibacterium lentulum</name>
    <dbReference type="NCBI Taxonomy" id="2480588"/>
    <lineage>
        <taxon>Bacteria</taxon>
        <taxon>Pseudomonadati</taxon>
        <taxon>Pseudomonadota</taxon>
        <taxon>Alphaproteobacteria</taxon>
        <taxon>Rhodobacterales</taxon>
        <taxon>Paracoccaceae</taxon>
        <taxon>Histidinibacterium</taxon>
    </lineage>
</organism>
<dbReference type="GO" id="GO:0008360">
    <property type="term" value="P:regulation of cell shape"/>
    <property type="evidence" value="ECO:0007669"/>
    <property type="project" value="UniProtKB-UniRule"/>
</dbReference>
<dbReference type="Gene3D" id="1.10.101.10">
    <property type="entry name" value="PGBD-like superfamily/PGBD"/>
    <property type="match status" value="1"/>
</dbReference>
<proteinExistence type="inferred from homology"/>